<reference evidence="3" key="1">
    <citation type="submission" date="2010-05" db="EMBL/GenBank/DDBJ databases">
        <title>The genome sequence of Magnaporthe poae strain ATCC 64411.</title>
        <authorList>
            <person name="Ma L.-J."/>
            <person name="Dead R."/>
            <person name="Young S."/>
            <person name="Zeng Q."/>
            <person name="Koehrsen M."/>
            <person name="Alvarado L."/>
            <person name="Berlin A."/>
            <person name="Chapman S.B."/>
            <person name="Chen Z."/>
            <person name="Freedman E."/>
            <person name="Gellesch M."/>
            <person name="Goldberg J."/>
            <person name="Griggs A."/>
            <person name="Gujja S."/>
            <person name="Heilman E.R."/>
            <person name="Heiman D."/>
            <person name="Hepburn T."/>
            <person name="Howarth C."/>
            <person name="Jen D."/>
            <person name="Larson L."/>
            <person name="Mehta T."/>
            <person name="Neiman D."/>
            <person name="Pearson M."/>
            <person name="Roberts A."/>
            <person name="Saif S."/>
            <person name="Shea T."/>
            <person name="Shenoy N."/>
            <person name="Sisk P."/>
            <person name="Stolte C."/>
            <person name="Sykes S."/>
            <person name="Walk T."/>
            <person name="White J."/>
            <person name="Yandava C."/>
            <person name="Haas B."/>
            <person name="Nusbaum C."/>
            <person name="Birren B."/>
        </authorList>
    </citation>
    <scope>NUCLEOTIDE SEQUENCE [LARGE SCALE GENOMIC DNA]</scope>
    <source>
        <strain evidence="3">ATCC 64411 / 73-15</strain>
    </source>
</reference>
<keyword evidence="3" id="KW-1185">Reference proteome</keyword>
<dbReference type="VEuPathDB" id="FungiDB:MAPG_02977"/>
<evidence type="ECO:0000313" key="3">
    <source>
        <dbReference type="Proteomes" id="UP000011715"/>
    </source>
</evidence>
<proteinExistence type="predicted"/>
<reference evidence="1" key="3">
    <citation type="submission" date="2011-03" db="EMBL/GenBank/DDBJ databases">
        <title>Annotation of Magnaporthe poae ATCC 64411.</title>
        <authorList>
            <person name="Ma L.-J."/>
            <person name="Dead R."/>
            <person name="Young S.K."/>
            <person name="Zeng Q."/>
            <person name="Gargeya S."/>
            <person name="Fitzgerald M."/>
            <person name="Haas B."/>
            <person name="Abouelleil A."/>
            <person name="Alvarado L."/>
            <person name="Arachchi H.M."/>
            <person name="Berlin A."/>
            <person name="Brown A."/>
            <person name="Chapman S.B."/>
            <person name="Chen Z."/>
            <person name="Dunbar C."/>
            <person name="Freedman E."/>
            <person name="Gearin G."/>
            <person name="Gellesch M."/>
            <person name="Goldberg J."/>
            <person name="Griggs A."/>
            <person name="Gujja S."/>
            <person name="Heiman D."/>
            <person name="Howarth C."/>
            <person name="Larson L."/>
            <person name="Lui A."/>
            <person name="MacDonald P.J.P."/>
            <person name="Mehta T."/>
            <person name="Montmayeur A."/>
            <person name="Murphy C."/>
            <person name="Neiman D."/>
            <person name="Pearson M."/>
            <person name="Priest M."/>
            <person name="Roberts A."/>
            <person name="Saif S."/>
            <person name="Shea T."/>
            <person name="Shenoy N."/>
            <person name="Sisk P."/>
            <person name="Stolte C."/>
            <person name="Sykes S."/>
            <person name="Yandava C."/>
            <person name="Wortman J."/>
            <person name="Nusbaum C."/>
            <person name="Birren B."/>
        </authorList>
    </citation>
    <scope>NUCLEOTIDE SEQUENCE</scope>
    <source>
        <strain evidence="1">ATCC 64411</strain>
    </source>
</reference>
<dbReference type="EMBL" id="ADBL01000724">
    <property type="status" value="NOT_ANNOTATED_CDS"/>
    <property type="molecule type" value="Genomic_DNA"/>
</dbReference>
<dbReference type="Proteomes" id="UP000011715">
    <property type="component" value="Unassembled WGS sequence"/>
</dbReference>
<reference evidence="1" key="2">
    <citation type="submission" date="2010-05" db="EMBL/GenBank/DDBJ databases">
        <title>The Genome Sequence of Magnaporthe poae strain ATCC 64411.</title>
        <authorList>
            <consortium name="The Broad Institute Genome Sequencing Platform"/>
            <consortium name="Broad Institute Genome Sequencing Center for Infectious Disease"/>
            <person name="Ma L.-J."/>
            <person name="Dead R."/>
            <person name="Young S."/>
            <person name="Zeng Q."/>
            <person name="Koehrsen M."/>
            <person name="Alvarado L."/>
            <person name="Berlin A."/>
            <person name="Chapman S.B."/>
            <person name="Chen Z."/>
            <person name="Freedman E."/>
            <person name="Gellesch M."/>
            <person name="Goldberg J."/>
            <person name="Griggs A."/>
            <person name="Gujja S."/>
            <person name="Heilman E.R."/>
            <person name="Heiman D."/>
            <person name="Hepburn T."/>
            <person name="Howarth C."/>
            <person name="Jen D."/>
            <person name="Larson L."/>
            <person name="Mehta T."/>
            <person name="Neiman D."/>
            <person name="Pearson M."/>
            <person name="Roberts A."/>
            <person name="Saif S."/>
            <person name="Shea T."/>
            <person name="Shenoy N."/>
            <person name="Sisk P."/>
            <person name="Stolte C."/>
            <person name="Sykes S."/>
            <person name="Walk T."/>
            <person name="White J."/>
            <person name="Yandava C."/>
            <person name="Haas B."/>
            <person name="Nusbaum C."/>
            <person name="Birren B."/>
        </authorList>
    </citation>
    <scope>NUCLEOTIDE SEQUENCE</scope>
    <source>
        <strain evidence="1">ATCC 64411</strain>
    </source>
</reference>
<sequence length="58" mass="6229">MRQTGDGDEPSDLINPEDVTMFQKDLAALFGKPHGDPSDLAAEGELARLSSLPWAFLG</sequence>
<accession>A0A0C4DST6</accession>
<organism evidence="2 3">
    <name type="scientific">Magnaporthiopsis poae (strain ATCC 64411 / 73-15)</name>
    <name type="common">Kentucky bluegrass fungus</name>
    <name type="synonym">Magnaporthe poae</name>
    <dbReference type="NCBI Taxonomy" id="644358"/>
    <lineage>
        <taxon>Eukaryota</taxon>
        <taxon>Fungi</taxon>
        <taxon>Dikarya</taxon>
        <taxon>Ascomycota</taxon>
        <taxon>Pezizomycotina</taxon>
        <taxon>Sordariomycetes</taxon>
        <taxon>Sordariomycetidae</taxon>
        <taxon>Magnaporthales</taxon>
        <taxon>Magnaporthaceae</taxon>
        <taxon>Magnaporthiopsis</taxon>
    </lineage>
</organism>
<evidence type="ECO:0000313" key="2">
    <source>
        <dbReference type="EnsemblFungi" id="MAPG_02977T0"/>
    </source>
</evidence>
<dbReference type="AlphaFoldDB" id="A0A0C4DST6"/>
<reference evidence="2" key="5">
    <citation type="submission" date="2015-06" db="UniProtKB">
        <authorList>
            <consortium name="EnsemblFungi"/>
        </authorList>
    </citation>
    <scope>IDENTIFICATION</scope>
    <source>
        <strain evidence="2">ATCC 64411</strain>
    </source>
</reference>
<dbReference type="EnsemblFungi" id="MAPG_02977T0">
    <property type="protein sequence ID" value="MAPG_02977T0"/>
    <property type="gene ID" value="MAPG_02977"/>
</dbReference>
<protein>
    <submittedName>
        <fullName evidence="1 2">Uncharacterized protein</fullName>
    </submittedName>
</protein>
<gene>
    <name evidence="1" type="ORF">MAPG_02977</name>
</gene>
<reference evidence="2" key="4">
    <citation type="journal article" date="2015" name="G3 (Bethesda)">
        <title>Genome sequences of three phytopathogenic species of the Magnaporthaceae family of fungi.</title>
        <authorList>
            <person name="Okagaki L.H."/>
            <person name="Nunes C.C."/>
            <person name="Sailsbery J."/>
            <person name="Clay B."/>
            <person name="Brown D."/>
            <person name="John T."/>
            <person name="Oh Y."/>
            <person name="Young N."/>
            <person name="Fitzgerald M."/>
            <person name="Haas B.J."/>
            <person name="Zeng Q."/>
            <person name="Young S."/>
            <person name="Adiconis X."/>
            <person name="Fan L."/>
            <person name="Levin J.Z."/>
            <person name="Mitchell T.K."/>
            <person name="Okubara P.A."/>
            <person name="Farman M.L."/>
            <person name="Kohn L.M."/>
            <person name="Birren B."/>
            <person name="Ma L.-J."/>
            <person name="Dean R.A."/>
        </authorList>
    </citation>
    <scope>NUCLEOTIDE SEQUENCE</scope>
    <source>
        <strain evidence="2">ATCC 64411 / 73-15</strain>
    </source>
</reference>
<evidence type="ECO:0000313" key="1">
    <source>
        <dbReference type="EMBL" id="KLU83928.1"/>
    </source>
</evidence>
<name>A0A0C4DST6_MAGP6</name>
<dbReference type="EMBL" id="GL876967">
    <property type="protein sequence ID" value="KLU83928.1"/>
    <property type="molecule type" value="Genomic_DNA"/>
</dbReference>